<dbReference type="PANTHER" id="PTHR47027:SF20">
    <property type="entry name" value="REVERSE TRANSCRIPTASE-LIKE PROTEIN WITH RNA-DIRECTED DNA POLYMERASE DOMAIN"/>
    <property type="match status" value="1"/>
</dbReference>
<keyword evidence="3" id="KW-1185">Reference proteome</keyword>
<dbReference type="Proteomes" id="UP001148838">
    <property type="component" value="Unassembled WGS sequence"/>
</dbReference>
<name>A0ABQ8S3Q6_PERAM</name>
<sequence length="332" mass="37888">MTSKNKEKKENARKTREQGEQGDDKNKGMQSDKTTRECTANTLALCGIKFTLQIIWTGSSKESGVCCPRKEVVAQSTDGFSPKFRFHALDCWNIGYAHLLSKNLKVGIYETVILPVVLYGCETWTLTLREGQKLRVFENKVLRKIFGAKRDEVTGEWRKLHNAELHALYSSPGIVRNTKSRRLKWAGHVTRMGKTRNAYGVLVGRPEGRRILSGCGNLREDNIEIDLREVGYDGREWINLAQDRDQWRAHVMAAMNLRVLHKSCVIRRKIHVSAHTMPYSTQSTSLVYTGQQKILLSTKRFLCHLYPPPDFLVGAHIGTYIGFFPISDNEFE</sequence>
<dbReference type="EMBL" id="JAJSOF020000037">
    <property type="protein sequence ID" value="KAJ4428527.1"/>
    <property type="molecule type" value="Genomic_DNA"/>
</dbReference>
<comment type="caution">
    <text evidence="2">The sequence shown here is derived from an EMBL/GenBank/DDBJ whole genome shotgun (WGS) entry which is preliminary data.</text>
</comment>
<feature type="region of interest" description="Disordered" evidence="1">
    <location>
        <begin position="1"/>
        <end position="33"/>
    </location>
</feature>
<gene>
    <name evidence="2" type="ORF">ANN_24571</name>
</gene>
<evidence type="ECO:0000313" key="2">
    <source>
        <dbReference type="EMBL" id="KAJ4428527.1"/>
    </source>
</evidence>
<proteinExistence type="predicted"/>
<reference evidence="2 3" key="1">
    <citation type="journal article" date="2022" name="Allergy">
        <title>Genome assembly and annotation of Periplaneta americana reveal a comprehensive cockroach allergen profile.</title>
        <authorList>
            <person name="Wang L."/>
            <person name="Xiong Q."/>
            <person name="Saelim N."/>
            <person name="Wang L."/>
            <person name="Nong W."/>
            <person name="Wan A.T."/>
            <person name="Shi M."/>
            <person name="Liu X."/>
            <person name="Cao Q."/>
            <person name="Hui J.H.L."/>
            <person name="Sookrung N."/>
            <person name="Leung T.F."/>
            <person name="Tungtrongchitr A."/>
            <person name="Tsui S.K.W."/>
        </authorList>
    </citation>
    <scope>NUCLEOTIDE SEQUENCE [LARGE SCALE GENOMIC DNA]</scope>
    <source>
        <strain evidence="2">PWHHKU_190912</strain>
    </source>
</reference>
<accession>A0ABQ8S3Q6</accession>
<evidence type="ECO:0000313" key="3">
    <source>
        <dbReference type="Proteomes" id="UP001148838"/>
    </source>
</evidence>
<organism evidence="2 3">
    <name type="scientific">Periplaneta americana</name>
    <name type="common">American cockroach</name>
    <name type="synonym">Blatta americana</name>
    <dbReference type="NCBI Taxonomy" id="6978"/>
    <lineage>
        <taxon>Eukaryota</taxon>
        <taxon>Metazoa</taxon>
        <taxon>Ecdysozoa</taxon>
        <taxon>Arthropoda</taxon>
        <taxon>Hexapoda</taxon>
        <taxon>Insecta</taxon>
        <taxon>Pterygota</taxon>
        <taxon>Neoptera</taxon>
        <taxon>Polyneoptera</taxon>
        <taxon>Dictyoptera</taxon>
        <taxon>Blattodea</taxon>
        <taxon>Blattoidea</taxon>
        <taxon>Blattidae</taxon>
        <taxon>Blattinae</taxon>
        <taxon>Periplaneta</taxon>
    </lineage>
</organism>
<feature type="compositionally biased region" description="Basic and acidic residues" evidence="1">
    <location>
        <begin position="1"/>
        <end position="27"/>
    </location>
</feature>
<protein>
    <submittedName>
        <fullName evidence="2">Uncharacterized protein</fullName>
    </submittedName>
</protein>
<dbReference type="PANTHER" id="PTHR47027">
    <property type="entry name" value="REVERSE TRANSCRIPTASE DOMAIN-CONTAINING PROTEIN"/>
    <property type="match status" value="1"/>
</dbReference>
<evidence type="ECO:0000256" key="1">
    <source>
        <dbReference type="SAM" id="MobiDB-lite"/>
    </source>
</evidence>